<dbReference type="AlphaFoldDB" id="A0AAV5CR36"/>
<reference evidence="5" key="2">
    <citation type="submission" date="2021-12" db="EMBL/GenBank/DDBJ databases">
        <title>Resequencing data analysis of finger millet.</title>
        <authorList>
            <person name="Hatakeyama M."/>
            <person name="Aluri S."/>
            <person name="Balachadran M.T."/>
            <person name="Sivarajan S.R."/>
            <person name="Poveda L."/>
            <person name="Shimizu-Inatsugi R."/>
            <person name="Schlapbach R."/>
            <person name="Sreeman S.M."/>
            <person name="Shimizu K.K."/>
        </authorList>
    </citation>
    <scope>NUCLEOTIDE SEQUENCE</scope>
</reference>
<dbReference type="PANTHER" id="PTHR10414:SF49">
    <property type="entry name" value="OS06G0204400 PROTEIN"/>
    <property type="match status" value="1"/>
</dbReference>
<dbReference type="InterPro" id="IPR014472">
    <property type="entry name" value="CHOPT"/>
</dbReference>
<dbReference type="EMBL" id="BQKI01000008">
    <property type="protein sequence ID" value="GJN00635.1"/>
    <property type="molecule type" value="Genomic_DNA"/>
</dbReference>
<gene>
    <name evidence="5" type="primary">ga17831</name>
    <name evidence="5" type="ORF">PR202_ga17831</name>
</gene>
<proteinExistence type="inferred from homology"/>
<accession>A0AAV5CR36</accession>
<sequence>MGFIGAHGVETLKRYKYSGEDRSVVAKYVLQPFWSRCVTLFPLWMPTWLHFPLFQITLTGFMFLAISALLGYVSALLAQLSPLVLMCTSLYIHPTLTQLPLGGFILPMDYFSSYTRFVKVKPILRF</sequence>
<dbReference type="GO" id="GO:0016020">
    <property type="term" value="C:membrane"/>
    <property type="evidence" value="ECO:0007669"/>
    <property type="project" value="UniProtKB-SubCell"/>
</dbReference>
<dbReference type="PANTHER" id="PTHR10414">
    <property type="entry name" value="ETHANOLAMINEPHOSPHOTRANSFERASE"/>
    <property type="match status" value="1"/>
</dbReference>
<evidence type="ECO:0000313" key="5">
    <source>
        <dbReference type="EMBL" id="GJN00635.1"/>
    </source>
</evidence>
<keyword evidence="6" id="KW-1185">Reference proteome</keyword>
<protein>
    <submittedName>
        <fullName evidence="5">Uncharacterized protein</fullName>
    </submittedName>
</protein>
<dbReference type="GO" id="GO:0008610">
    <property type="term" value="P:lipid biosynthetic process"/>
    <property type="evidence" value="ECO:0007669"/>
    <property type="project" value="UniProtKB-ARBA"/>
</dbReference>
<evidence type="ECO:0000256" key="1">
    <source>
        <dbReference type="ARBA" id="ARBA00004370"/>
    </source>
</evidence>
<feature type="transmembrane region" description="Helical" evidence="4">
    <location>
        <begin position="53"/>
        <end position="78"/>
    </location>
</feature>
<keyword evidence="4" id="KW-0812">Transmembrane</keyword>
<evidence type="ECO:0000256" key="3">
    <source>
        <dbReference type="ARBA" id="ARBA00023136"/>
    </source>
</evidence>
<keyword evidence="4" id="KW-1133">Transmembrane helix</keyword>
<evidence type="ECO:0000256" key="2">
    <source>
        <dbReference type="ARBA" id="ARBA00010441"/>
    </source>
</evidence>
<comment type="caution">
    <text evidence="5">The sequence shown here is derived from an EMBL/GenBank/DDBJ whole genome shotgun (WGS) entry which is preliminary data.</text>
</comment>
<reference evidence="5" key="1">
    <citation type="journal article" date="2018" name="DNA Res.">
        <title>Multiple hybrid de novo genome assembly of finger millet, an orphan allotetraploid crop.</title>
        <authorList>
            <person name="Hatakeyama M."/>
            <person name="Aluri S."/>
            <person name="Balachadran M.T."/>
            <person name="Sivarajan S.R."/>
            <person name="Patrignani A."/>
            <person name="Gruter S."/>
            <person name="Poveda L."/>
            <person name="Shimizu-Inatsugi R."/>
            <person name="Baeten J."/>
            <person name="Francoijs K.J."/>
            <person name="Nataraja K.N."/>
            <person name="Reddy Y.A.N."/>
            <person name="Phadnis S."/>
            <person name="Ravikumar R.L."/>
            <person name="Schlapbach R."/>
            <person name="Sreeman S.M."/>
            <person name="Shimizu K.K."/>
        </authorList>
    </citation>
    <scope>NUCLEOTIDE SEQUENCE</scope>
</reference>
<keyword evidence="3 4" id="KW-0472">Membrane</keyword>
<dbReference type="Proteomes" id="UP001054889">
    <property type="component" value="Unassembled WGS sequence"/>
</dbReference>
<organism evidence="5 6">
    <name type="scientific">Eleusine coracana subsp. coracana</name>
    <dbReference type="NCBI Taxonomy" id="191504"/>
    <lineage>
        <taxon>Eukaryota</taxon>
        <taxon>Viridiplantae</taxon>
        <taxon>Streptophyta</taxon>
        <taxon>Embryophyta</taxon>
        <taxon>Tracheophyta</taxon>
        <taxon>Spermatophyta</taxon>
        <taxon>Magnoliopsida</taxon>
        <taxon>Liliopsida</taxon>
        <taxon>Poales</taxon>
        <taxon>Poaceae</taxon>
        <taxon>PACMAD clade</taxon>
        <taxon>Chloridoideae</taxon>
        <taxon>Cynodonteae</taxon>
        <taxon>Eleusininae</taxon>
        <taxon>Eleusine</taxon>
    </lineage>
</organism>
<comment type="similarity">
    <text evidence="2">Belongs to the CDP-alcohol phosphatidyltransferase class-I family.</text>
</comment>
<comment type="subcellular location">
    <subcellularLocation>
        <location evidence="1">Membrane</location>
    </subcellularLocation>
</comment>
<name>A0AAV5CR36_ELECO</name>
<evidence type="ECO:0000256" key="4">
    <source>
        <dbReference type="SAM" id="Phobius"/>
    </source>
</evidence>
<evidence type="ECO:0000313" key="6">
    <source>
        <dbReference type="Proteomes" id="UP001054889"/>
    </source>
</evidence>